<comment type="function">
    <text evidence="8">Probable component of the PAM complex, a complex required for the translocation of transit peptide-containing proteins from the inner membrane into the mitochondrial matrix in an ATP-dependent manner. May act as a co-chaperone that stimulate the ATP-dependent activity.</text>
</comment>
<evidence type="ECO:0000256" key="9">
    <source>
        <dbReference type="SAM" id="Phobius"/>
    </source>
</evidence>
<evidence type="ECO:0000256" key="3">
    <source>
        <dbReference type="ARBA" id="ARBA00022792"/>
    </source>
</evidence>
<dbReference type="RefSeq" id="XP_025835662.1">
    <property type="nucleotide sequence ID" value="XM_025979877.1"/>
</dbReference>
<keyword evidence="6 9" id="KW-0472">Membrane</keyword>
<dbReference type="SUPFAM" id="SSF46565">
    <property type="entry name" value="Chaperone J-domain"/>
    <property type="match status" value="1"/>
</dbReference>
<dbReference type="KEGG" id="apln:112906148"/>
<dbReference type="GO" id="GO:0001405">
    <property type="term" value="C:PAM complex, Tim23 associated import motor"/>
    <property type="evidence" value="ECO:0007669"/>
    <property type="project" value="TreeGrafter"/>
</dbReference>
<protein>
    <submittedName>
        <fullName evidence="12">Mitochondrial import inner membrane translocase subunit TIM14-like</fullName>
    </submittedName>
</protein>
<dbReference type="OrthoDB" id="240298at2759"/>
<evidence type="ECO:0000256" key="6">
    <source>
        <dbReference type="ARBA" id="ARBA00023136"/>
    </source>
</evidence>
<evidence type="ECO:0000259" key="10">
    <source>
        <dbReference type="PROSITE" id="PS50076"/>
    </source>
</evidence>
<dbReference type="PANTHER" id="PTHR12763">
    <property type="match status" value="1"/>
</dbReference>
<sequence length="140" mass="15677">MKGGSSPASMIFTGLGFAAIGFAGRYVLRRMPHLENEVRHLIKHFRLLDPDMFDGNCPRGSSYTDKYSQYYKGGFESKMNLKEAALILGVEPTAKKNTIRAAFLRLITLNHPDRGGSPYIASKINEAKDFLEERLPPGRK</sequence>
<keyword evidence="5" id="KW-0496">Mitochondrion</keyword>
<keyword evidence="11" id="KW-1185">Reference proteome</keyword>
<feature type="domain" description="J" evidence="10">
    <location>
        <begin position="83"/>
        <end position="140"/>
    </location>
</feature>
<evidence type="ECO:0000256" key="8">
    <source>
        <dbReference type="ARBA" id="ARBA00054366"/>
    </source>
</evidence>
<evidence type="ECO:0000313" key="12">
    <source>
        <dbReference type="RefSeq" id="XP_025835662.1"/>
    </source>
</evidence>
<dbReference type="InParanoid" id="A0A7F5RI32"/>
<evidence type="ECO:0000256" key="4">
    <source>
        <dbReference type="ARBA" id="ARBA00022989"/>
    </source>
</evidence>
<comment type="subcellular location">
    <subcellularLocation>
        <location evidence="1">Mitochondrion inner membrane</location>
        <topology evidence="1">Single-pass membrane protein</topology>
    </subcellularLocation>
</comment>
<gene>
    <name evidence="12" type="primary">LOC112906148</name>
</gene>
<proteinExistence type="inferred from homology"/>
<evidence type="ECO:0000256" key="2">
    <source>
        <dbReference type="ARBA" id="ARBA00022692"/>
    </source>
</evidence>
<dbReference type="InterPro" id="IPR001623">
    <property type="entry name" value="DnaJ_domain"/>
</dbReference>
<evidence type="ECO:0000313" key="11">
    <source>
        <dbReference type="Proteomes" id="UP000192223"/>
    </source>
</evidence>
<dbReference type="PANTHER" id="PTHR12763:SF28">
    <property type="entry name" value="GEO10507P1-RELATED"/>
    <property type="match status" value="1"/>
</dbReference>
<reference evidence="12" key="1">
    <citation type="submission" date="2025-08" db="UniProtKB">
        <authorList>
            <consortium name="RefSeq"/>
        </authorList>
    </citation>
    <scope>IDENTIFICATION</scope>
    <source>
        <tissue evidence="12">Entire body</tissue>
    </source>
</reference>
<dbReference type="Gene3D" id="1.10.287.110">
    <property type="entry name" value="DnaJ domain"/>
    <property type="match status" value="1"/>
</dbReference>
<dbReference type="GO" id="GO:0030150">
    <property type="term" value="P:protein import into mitochondrial matrix"/>
    <property type="evidence" value="ECO:0007669"/>
    <property type="project" value="TreeGrafter"/>
</dbReference>
<feature type="transmembrane region" description="Helical" evidence="9">
    <location>
        <begin position="6"/>
        <end position="28"/>
    </location>
</feature>
<evidence type="ECO:0000256" key="7">
    <source>
        <dbReference type="ARBA" id="ARBA00038105"/>
    </source>
</evidence>
<dbReference type="GO" id="GO:0001671">
    <property type="term" value="F:ATPase activator activity"/>
    <property type="evidence" value="ECO:0007669"/>
    <property type="project" value="TreeGrafter"/>
</dbReference>
<dbReference type="SMART" id="SM00271">
    <property type="entry name" value="DnaJ"/>
    <property type="match status" value="1"/>
</dbReference>
<dbReference type="FunFam" id="1.10.287.110:FF:000001">
    <property type="entry name" value="Import inner membrane translocase subunit tim14"/>
    <property type="match status" value="1"/>
</dbReference>
<dbReference type="PROSITE" id="PS50076">
    <property type="entry name" value="DNAJ_2"/>
    <property type="match status" value="1"/>
</dbReference>
<dbReference type="CDD" id="cd06257">
    <property type="entry name" value="DnaJ"/>
    <property type="match status" value="1"/>
</dbReference>
<keyword evidence="3" id="KW-0999">Mitochondrion inner membrane</keyword>
<evidence type="ECO:0000256" key="5">
    <source>
        <dbReference type="ARBA" id="ARBA00023128"/>
    </source>
</evidence>
<comment type="similarity">
    <text evidence="7">Belongs to the TIM14 family.</text>
</comment>
<dbReference type="GeneID" id="112906148"/>
<dbReference type="AlphaFoldDB" id="A0A7F5RI32"/>
<dbReference type="Proteomes" id="UP000192223">
    <property type="component" value="Unplaced"/>
</dbReference>
<keyword evidence="2 9" id="KW-0812">Transmembrane</keyword>
<accession>A0A7F5RI32</accession>
<organism evidence="11 12">
    <name type="scientific">Agrilus planipennis</name>
    <name type="common">Emerald ash borer</name>
    <name type="synonym">Agrilus marcopoli</name>
    <dbReference type="NCBI Taxonomy" id="224129"/>
    <lineage>
        <taxon>Eukaryota</taxon>
        <taxon>Metazoa</taxon>
        <taxon>Ecdysozoa</taxon>
        <taxon>Arthropoda</taxon>
        <taxon>Hexapoda</taxon>
        <taxon>Insecta</taxon>
        <taxon>Pterygota</taxon>
        <taxon>Neoptera</taxon>
        <taxon>Endopterygota</taxon>
        <taxon>Coleoptera</taxon>
        <taxon>Polyphaga</taxon>
        <taxon>Elateriformia</taxon>
        <taxon>Buprestoidea</taxon>
        <taxon>Buprestidae</taxon>
        <taxon>Agrilinae</taxon>
        <taxon>Agrilus</taxon>
    </lineage>
</organism>
<name>A0A7F5RI32_AGRPL</name>
<evidence type="ECO:0000256" key="1">
    <source>
        <dbReference type="ARBA" id="ARBA00004434"/>
    </source>
</evidence>
<dbReference type="InterPro" id="IPR036869">
    <property type="entry name" value="J_dom_sf"/>
</dbReference>
<keyword evidence="4 9" id="KW-1133">Transmembrane helix</keyword>